<dbReference type="PANTHER" id="PTHR30420:SF1">
    <property type="entry name" value="ARGININE N-SUCCINYLTRANSFERASE"/>
    <property type="match status" value="1"/>
</dbReference>
<dbReference type="AlphaFoldDB" id="A0A7G9SCA1"/>
<reference evidence="4 5" key="1">
    <citation type="submission" date="2020-08" db="EMBL/GenBank/DDBJ databases">
        <title>Genome sequence of Sphingomonas rhizophila KACC 19189T.</title>
        <authorList>
            <person name="Hyun D.-W."/>
            <person name="Bae J.-W."/>
        </authorList>
    </citation>
    <scope>NUCLEOTIDE SEQUENCE [LARGE SCALE GENOMIC DNA]</scope>
    <source>
        <strain evidence="4 5">KACC 19189</strain>
    </source>
</reference>
<keyword evidence="5" id="KW-1185">Reference proteome</keyword>
<dbReference type="RefSeq" id="WP_187542467.1">
    <property type="nucleotide sequence ID" value="NZ_CP060717.1"/>
</dbReference>
<dbReference type="KEGG" id="srhi:H9L12_02405"/>
<dbReference type="Proteomes" id="UP000515955">
    <property type="component" value="Chromosome"/>
</dbReference>
<dbReference type="PANTHER" id="PTHR30420">
    <property type="entry name" value="N-SUCCINYLARGININE DIHYDROLASE"/>
    <property type="match status" value="1"/>
</dbReference>
<dbReference type="InterPro" id="IPR016181">
    <property type="entry name" value="Acyl_CoA_acyltransferase"/>
</dbReference>
<dbReference type="Pfam" id="PF04958">
    <property type="entry name" value="AstA"/>
    <property type="match status" value="1"/>
</dbReference>
<keyword evidence="3" id="KW-0012">Acyltransferase</keyword>
<keyword evidence="2 4" id="KW-0808">Transferase</keyword>
<sequence length="342" mass="37565">MTHLIRAATTDDLTALYDLSKLTGGGFTNLPADKGTLERKLAKSAEGFAREGQNQGDDLYVFVLEDTRTGAIRGTCQVFGEVGADRPFYSYRLSTLTQKSEELGRIFRNQTLSLCTDLEGSSEVGGLFLHPHERAGGLGMLLARSRYLFIKQHRPRFGNRVLAELRGVMDQAGHSPFWDALAGRFFGMTFPEADEFNAVHGTQFIADLMPNAPVYVNMLPESARAVIGQPHPTGRAALKMLENEGFVWDCYIDIFDGGPTVTAATDQIKTIRTADWLRVAGPIEGNPEKAETRMLATGMLDNFLCCYGQVTMTGGGELLIDQEAFDRLKLESGDRVLSVPRG</sequence>
<dbReference type="InterPro" id="IPR007041">
    <property type="entry name" value="Arg_succinylTrfase_AstA/AruG"/>
</dbReference>
<accession>A0A7G9SCA1</accession>
<dbReference type="NCBIfam" id="TIGR03243">
    <property type="entry name" value="arg_catab_AOST"/>
    <property type="match status" value="1"/>
</dbReference>
<dbReference type="GO" id="GO:0008791">
    <property type="term" value="F:arginine N-succinyltransferase activity"/>
    <property type="evidence" value="ECO:0007669"/>
    <property type="project" value="InterPro"/>
</dbReference>
<proteinExistence type="predicted"/>
<evidence type="ECO:0000313" key="4">
    <source>
        <dbReference type="EMBL" id="QNN65476.1"/>
    </source>
</evidence>
<gene>
    <name evidence="4" type="ORF">H9L12_02405</name>
</gene>
<evidence type="ECO:0000256" key="1">
    <source>
        <dbReference type="ARBA" id="ARBA00022503"/>
    </source>
</evidence>
<keyword evidence="1" id="KW-0056">Arginine metabolism</keyword>
<dbReference type="SUPFAM" id="SSF55729">
    <property type="entry name" value="Acyl-CoA N-acyltransferases (Nat)"/>
    <property type="match status" value="1"/>
</dbReference>
<dbReference type="GO" id="GO:0006527">
    <property type="term" value="P:L-arginine catabolic process"/>
    <property type="evidence" value="ECO:0007669"/>
    <property type="project" value="InterPro"/>
</dbReference>
<organism evidence="4 5">
    <name type="scientific">Sphingomonas rhizophila</name>
    <dbReference type="NCBI Taxonomy" id="2071607"/>
    <lineage>
        <taxon>Bacteria</taxon>
        <taxon>Pseudomonadati</taxon>
        <taxon>Pseudomonadota</taxon>
        <taxon>Alphaproteobacteria</taxon>
        <taxon>Sphingomonadales</taxon>
        <taxon>Sphingomonadaceae</taxon>
        <taxon>Sphingomonas</taxon>
    </lineage>
</organism>
<name>A0A7G9SCA1_9SPHN</name>
<evidence type="ECO:0000256" key="3">
    <source>
        <dbReference type="ARBA" id="ARBA00023315"/>
    </source>
</evidence>
<evidence type="ECO:0000313" key="5">
    <source>
        <dbReference type="Proteomes" id="UP000515955"/>
    </source>
</evidence>
<evidence type="ECO:0000256" key="2">
    <source>
        <dbReference type="ARBA" id="ARBA00022679"/>
    </source>
</evidence>
<protein>
    <submittedName>
        <fullName evidence="4">Arginine N-succinyltransferase</fullName>
    </submittedName>
</protein>
<dbReference type="EMBL" id="CP060717">
    <property type="protein sequence ID" value="QNN65476.1"/>
    <property type="molecule type" value="Genomic_DNA"/>
</dbReference>